<reference evidence="2 3" key="1">
    <citation type="journal article" date="2024" name="J Genomics">
        <title>Draft genome sequencing and assembly of Favolaschia claudopus CIRM-BRFM 2984 isolated from oak limbs.</title>
        <authorList>
            <person name="Navarro D."/>
            <person name="Drula E."/>
            <person name="Chaduli D."/>
            <person name="Cazenave R."/>
            <person name="Ahrendt S."/>
            <person name="Wang J."/>
            <person name="Lipzen A."/>
            <person name="Daum C."/>
            <person name="Barry K."/>
            <person name="Grigoriev I.V."/>
            <person name="Favel A."/>
            <person name="Rosso M.N."/>
            <person name="Martin F."/>
        </authorList>
    </citation>
    <scope>NUCLEOTIDE SEQUENCE [LARGE SCALE GENOMIC DNA]</scope>
    <source>
        <strain evidence="2 3">CIRM-BRFM 2984</strain>
    </source>
</reference>
<gene>
    <name evidence="1" type="ORF">R3P38DRAFT_2759434</name>
    <name evidence="2" type="ORF">R3P38DRAFT_2759438</name>
</gene>
<evidence type="ECO:0000313" key="3">
    <source>
        <dbReference type="Proteomes" id="UP001362999"/>
    </source>
</evidence>
<accession>A0AAW0DXZ8</accession>
<dbReference type="AlphaFoldDB" id="A0AAW0DXZ8"/>
<organism evidence="2 3">
    <name type="scientific">Favolaschia claudopus</name>
    <dbReference type="NCBI Taxonomy" id="2862362"/>
    <lineage>
        <taxon>Eukaryota</taxon>
        <taxon>Fungi</taxon>
        <taxon>Dikarya</taxon>
        <taxon>Basidiomycota</taxon>
        <taxon>Agaricomycotina</taxon>
        <taxon>Agaricomycetes</taxon>
        <taxon>Agaricomycetidae</taxon>
        <taxon>Agaricales</taxon>
        <taxon>Marasmiineae</taxon>
        <taxon>Mycenaceae</taxon>
        <taxon>Favolaschia</taxon>
    </lineage>
</organism>
<dbReference type="Proteomes" id="UP001362999">
    <property type="component" value="Unassembled WGS sequence"/>
</dbReference>
<dbReference type="EMBL" id="JAWWNJ010000004">
    <property type="protein sequence ID" value="KAK7057086.1"/>
    <property type="molecule type" value="Genomic_DNA"/>
</dbReference>
<comment type="caution">
    <text evidence="2">The sequence shown here is derived from an EMBL/GenBank/DDBJ whole genome shotgun (WGS) entry which is preliminary data.</text>
</comment>
<evidence type="ECO:0000313" key="1">
    <source>
        <dbReference type="EMBL" id="KAK7057080.1"/>
    </source>
</evidence>
<proteinExistence type="predicted"/>
<protein>
    <submittedName>
        <fullName evidence="2">Uncharacterized protein</fullName>
    </submittedName>
</protein>
<sequence length="104" mass="12118">MPPYKLPIQNLGVYMPEGKCNDESEQNIKFRTCPRELSQERTSGDGHGIYKVEKELRKQNKKLIERRQRVRGRDGVEAYGGRVERREDASRVVERLRTLEVGMA</sequence>
<dbReference type="EMBL" id="JAWWNJ010000004">
    <property type="protein sequence ID" value="KAK7057080.1"/>
    <property type="molecule type" value="Genomic_DNA"/>
</dbReference>
<evidence type="ECO:0000313" key="2">
    <source>
        <dbReference type="EMBL" id="KAK7057086.1"/>
    </source>
</evidence>
<name>A0AAW0DXZ8_9AGAR</name>
<keyword evidence="3" id="KW-1185">Reference proteome</keyword>